<protein>
    <submittedName>
        <fullName evidence="1">Uncharacterized protein</fullName>
    </submittedName>
</protein>
<name>A0AA36JDI2_9DINO</name>
<organism evidence="1 2">
    <name type="scientific">Effrenium voratum</name>
    <dbReference type="NCBI Taxonomy" id="2562239"/>
    <lineage>
        <taxon>Eukaryota</taxon>
        <taxon>Sar</taxon>
        <taxon>Alveolata</taxon>
        <taxon>Dinophyceae</taxon>
        <taxon>Suessiales</taxon>
        <taxon>Symbiodiniaceae</taxon>
        <taxon>Effrenium</taxon>
    </lineage>
</organism>
<proteinExistence type="predicted"/>
<evidence type="ECO:0000313" key="2">
    <source>
        <dbReference type="Proteomes" id="UP001178507"/>
    </source>
</evidence>
<keyword evidence="2" id="KW-1185">Reference proteome</keyword>
<dbReference type="AlphaFoldDB" id="A0AA36JDI2"/>
<gene>
    <name evidence="1" type="ORF">EVOR1521_LOCUS25804</name>
</gene>
<comment type="caution">
    <text evidence="1">The sequence shown here is derived from an EMBL/GenBank/DDBJ whole genome shotgun (WGS) entry which is preliminary data.</text>
</comment>
<dbReference type="Proteomes" id="UP001178507">
    <property type="component" value="Unassembled WGS sequence"/>
</dbReference>
<reference evidence="1" key="1">
    <citation type="submission" date="2023-08" db="EMBL/GenBank/DDBJ databases">
        <authorList>
            <person name="Chen Y."/>
            <person name="Shah S."/>
            <person name="Dougan E. K."/>
            <person name="Thang M."/>
            <person name="Chan C."/>
        </authorList>
    </citation>
    <scope>NUCLEOTIDE SEQUENCE</scope>
</reference>
<sequence length="673" mass="72243">MTASQDEIEQFVVDNHIDERAAGLLRSAPDYVRRLVLEQGSLVGCRDPSASCVGRIRKAQPPGAHPDVEQFVSENNLQPRAANALRAASTQAQQYVLDQGSLQTCRDPNAGCMGRLKRAQAGESAPPLLFIPPSRDEVEAFIEANELNERAADALRGAPPAVQRQVIDQGSLLSCREPSAGCIGRIGKAHKQLDPALLAIPHTQGPSAEEVEEFILENGLDDRAAVALRSAVQWVQRQVLDQGSLRSCRDPNAGLMGRLNRAQIAPQQLQALMPAANTPAVHTPCLPASSAAEVEAFIWENGLNERAADALRSVGPAVQRKVLEQGSLQGTREPSAACIGRIGKLQKSSAEPGRWQEPFRGAENEVEQFILDNALDQSSSAILRSCSPDVQQLVLEQGSLASCREPSAGCVGRIRRAEAALGRAPAGHFVQSPPSGHLMGGGSGHEAWPDVETFIVQNQLNERAADALREVDPEIQMQVISQGSLASCREPSAGCIGRIAKAQSVQKFAPTQVPRMPITSVQEVQLNHEAVEQFIVENGLNERAADALRTVPPFVQEQVLEQGPLQGCREPSASCIGRIAKAQRGTVVGQSFHAPTADELTAFVQENVLSERASAALNEALPIIQRAVLDQGSLRGCREPSAGCMGRIKKACYEGRNAASRCPEQHERHKAAL</sequence>
<dbReference type="EMBL" id="CAUJNA010003478">
    <property type="protein sequence ID" value="CAJ1403051.1"/>
    <property type="molecule type" value="Genomic_DNA"/>
</dbReference>
<evidence type="ECO:0000313" key="1">
    <source>
        <dbReference type="EMBL" id="CAJ1403051.1"/>
    </source>
</evidence>
<accession>A0AA36JDI2</accession>